<evidence type="ECO:0000256" key="1">
    <source>
        <dbReference type="ARBA" id="ARBA00001974"/>
    </source>
</evidence>
<evidence type="ECO:0000259" key="10">
    <source>
        <dbReference type="Pfam" id="PF22366"/>
    </source>
</evidence>
<evidence type="ECO:0000313" key="12">
    <source>
        <dbReference type="Proteomes" id="UP001162972"/>
    </source>
</evidence>
<feature type="domain" description="External alternative NADH-ubiquinone oxidoreductase-like C-terminal" evidence="10">
    <location>
        <begin position="53"/>
        <end position="108"/>
    </location>
</feature>
<keyword evidence="5" id="KW-0274">FAD</keyword>
<evidence type="ECO:0000256" key="5">
    <source>
        <dbReference type="ARBA" id="ARBA00022827"/>
    </source>
</evidence>
<evidence type="ECO:0000256" key="6">
    <source>
        <dbReference type="ARBA" id="ARBA00023002"/>
    </source>
</evidence>
<reference evidence="11 12" key="1">
    <citation type="journal article" date="2023" name="Int. J. Mol. Sci.">
        <title>De Novo Assembly and Annotation of 11 Diverse Shrub Willow (Salix) Genomes Reveals Novel Gene Organization in Sex-Linked Regions.</title>
        <authorList>
            <person name="Hyden B."/>
            <person name="Feng K."/>
            <person name="Yates T.B."/>
            <person name="Jawdy S."/>
            <person name="Cereghino C."/>
            <person name="Smart L.B."/>
            <person name="Muchero W."/>
        </authorList>
    </citation>
    <scope>NUCLEOTIDE SEQUENCE [LARGE SCALE GENOMIC DNA]</scope>
    <source>
        <tissue evidence="11">Shoot tip</tissue>
    </source>
</reference>
<comment type="cofactor">
    <cofactor evidence="1">
        <name>FAD</name>
        <dbReference type="ChEBI" id="CHEBI:57692"/>
    </cofactor>
</comment>
<sequence>MKNHPATAQVAAQQGTYLAKCFNRMEEAEKNPEGPIRFREEGRHRFRPFRYKHLGQFAPLGGEQAAAQLPGDWVSIGRSSQWLWYSVYASKLVSWRTRVLVVSDWTRRFRLRKGFQSHLSSSYQQVARVNCLECPFSHDGGHFGHEVYPSTRRFSLGGASQPRGNLVEHILGFKPRRCECSPLCVESTPIFCGGVLLQNKNKVECFSAR</sequence>
<dbReference type="GO" id="GO:0005739">
    <property type="term" value="C:mitochondrion"/>
    <property type="evidence" value="ECO:0007669"/>
    <property type="project" value="TreeGrafter"/>
</dbReference>
<name>A0AAD6K5K1_9ROSI</name>
<evidence type="ECO:0000256" key="3">
    <source>
        <dbReference type="ARBA" id="ARBA00012637"/>
    </source>
</evidence>
<evidence type="ECO:0000313" key="11">
    <source>
        <dbReference type="EMBL" id="KAJ6416505.1"/>
    </source>
</evidence>
<dbReference type="GO" id="GO:0050136">
    <property type="term" value="F:NADH dehydrogenase (quinone) (non-electrogenic) activity"/>
    <property type="evidence" value="ECO:0007669"/>
    <property type="project" value="UniProtKB-EC"/>
</dbReference>
<evidence type="ECO:0000256" key="8">
    <source>
        <dbReference type="ARBA" id="ARBA00047599"/>
    </source>
</evidence>
<dbReference type="PANTHER" id="PTHR43706">
    <property type="entry name" value="NADH DEHYDROGENASE"/>
    <property type="match status" value="1"/>
</dbReference>
<protein>
    <recommendedName>
        <fullName evidence="3">NADH:ubiquinone reductase (non-electrogenic)</fullName>
        <ecNumber evidence="3">1.6.5.9</ecNumber>
    </recommendedName>
</protein>
<comment type="similarity">
    <text evidence="2">Belongs to the NADH dehydrogenase family.</text>
</comment>
<dbReference type="PANTHER" id="PTHR43706:SF47">
    <property type="entry name" value="EXTERNAL NADH-UBIQUINONE OXIDOREDUCTASE 1, MITOCHONDRIAL-RELATED"/>
    <property type="match status" value="1"/>
</dbReference>
<dbReference type="Proteomes" id="UP001162972">
    <property type="component" value="Chromosome 11"/>
</dbReference>
<proteinExistence type="inferred from homology"/>
<dbReference type="Pfam" id="PF22366">
    <property type="entry name" value="NDH2_C"/>
    <property type="match status" value="1"/>
</dbReference>
<comment type="caution">
    <text evidence="11">The sequence shown here is derived from an EMBL/GenBank/DDBJ whole genome shotgun (WGS) entry which is preliminary data.</text>
</comment>
<evidence type="ECO:0000256" key="7">
    <source>
        <dbReference type="ARBA" id="ARBA00023027"/>
    </source>
</evidence>
<keyword evidence="4" id="KW-0285">Flavoprotein</keyword>
<comment type="catalytic activity">
    <reaction evidence="8">
        <text>a quinone + NADH + H(+) = a quinol + NAD(+)</text>
        <dbReference type="Rhea" id="RHEA:46160"/>
        <dbReference type="ChEBI" id="CHEBI:15378"/>
        <dbReference type="ChEBI" id="CHEBI:24646"/>
        <dbReference type="ChEBI" id="CHEBI:57540"/>
        <dbReference type="ChEBI" id="CHEBI:57945"/>
        <dbReference type="ChEBI" id="CHEBI:132124"/>
        <dbReference type="EC" id="1.6.5.9"/>
    </reaction>
</comment>
<evidence type="ECO:0000256" key="4">
    <source>
        <dbReference type="ARBA" id="ARBA00022630"/>
    </source>
</evidence>
<keyword evidence="12" id="KW-1185">Reference proteome</keyword>
<dbReference type="Gene3D" id="3.50.50.100">
    <property type="match status" value="1"/>
</dbReference>
<comment type="catalytic activity">
    <reaction evidence="9">
        <text>a ubiquinone + NADH + H(+) = a ubiquinol + NAD(+)</text>
        <dbReference type="Rhea" id="RHEA:23152"/>
        <dbReference type="Rhea" id="RHEA-COMP:9565"/>
        <dbReference type="Rhea" id="RHEA-COMP:9566"/>
        <dbReference type="ChEBI" id="CHEBI:15378"/>
        <dbReference type="ChEBI" id="CHEBI:16389"/>
        <dbReference type="ChEBI" id="CHEBI:17976"/>
        <dbReference type="ChEBI" id="CHEBI:57540"/>
        <dbReference type="ChEBI" id="CHEBI:57945"/>
    </reaction>
</comment>
<evidence type="ECO:0000256" key="2">
    <source>
        <dbReference type="ARBA" id="ARBA00005272"/>
    </source>
</evidence>
<keyword evidence="6" id="KW-0560">Oxidoreductase</keyword>
<dbReference type="InterPro" id="IPR054585">
    <property type="entry name" value="NDH2-like_C"/>
</dbReference>
<evidence type="ECO:0000256" key="9">
    <source>
        <dbReference type="ARBA" id="ARBA00049010"/>
    </source>
</evidence>
<dbReference type="EMBL" id="JAPFFJ010000011">
    <property type="protein sequence ID" value="KAJ6416505.1"/>
    <property type="molecule type" value="Genomic_DNA"/>
</dbReference>
<keyword evidence="7" id="KW-0520">NAD</keyword>
<dbReference type="EC" id="1.6.5.9" evidence="3"/>
<dbReference type="AlphaFoldDB" id="A0AAD6K5K1"/>
<accession>A0AAD6K5K1</accession>
<gene>
    <name evidence="11" type="ORF">OIU84_002378</name>
</gene>
<dbReference type="InterPro" id="IPR045024">
    <property type="entry name" value="NDH-2"/>
</dbReference>
<organism evidence="11 12">
    <name type="scientific">Salix udensis</name>
    <dbReference type="NCBI Taxonomy" id="889485"/>
    <lineage>
        <taxon>Eukaryota</taxon>
        <taxon>Viridiplantae</taxon>
        <taxon>Streptophyta</taxon>
        <taxon>Embryophyta</taxon>
        <taxon>Tracheophyta</taxon>
        <taxon>Spermatophyta</taxon>
        <taxon>Magnoliopsida</taxon>
        <taxon>eudicotyledons</taxon>
        <taxon>Gunneridae</taxon>
        <taxon>Pentapetalae</taxon>
        <taxon>rosids</taxon>
        <taxon>fabids</taxon>
        <taxon>Malpighiales</taxon>
        <taxon>Salicaceae</taxon>
        <taxon>Saliceae</taxon>
        <taxon>Salix</taxon>
    </lineage>
</organism>